<keyword evidence="1" id="KW-0732">Signal</keyword>
<dbReference type="EMBL" id="SIDB01000009">
    <property type="protein sequence ID" value="KAI3428694.1"/>
    <property type="molecule type" value="Genomic_DNA"/>
</dbReference>
<evidence type="ECO:0000313" key="3">
    <source>
        <dbReference type="Proteomes" id="UP001055712"/>
    </source>
</evidence>
<comment type="caution">
    <text evidence="2">The sequence shown here is derived from an EMBL/GenBank/DDBJ whole genome shotgun (WGS) entry which is preliminary data.</text>
</comment>
<gene>
    <name evidence="2" type="ORF">D9Q98_007517</name>
</gene>
<dbReference type="PANTHER" id="PTHR20961">
    <property type="entry name" value="GLYCOSYLTRANSFERASE"/>
    <property type="match status" value="1"/>
</dbReference>
<feature type="chain" id="PRO_5038649952" description="Glycosyltransferase" evidence="1">
    <location>
        <begin position="22"/>
        <end position="484"/>
    </location>
</feature>
<organism evidence="2 3">
    <name type="scientific">Chlorella vulgaris</name>
    <name type="common">Green alga</name>
    <dbReference type="NCBI Taxonomy" id="3077"/>
    <lineage>
        <taxon>Eukaryota</taxon>
        <taxon>Viridiplantae</taxon>
        <taxon>Chlorophyta</taxon>
        <taxon>core chlorophytes</taxon>
        <taxon>Trebouxiophyceae</taxon>
        <taxon>Chlorellales</taxon>
        <taxon>Chlorellaceae</taxon>
        <taxon>Chlorella clade</taxon>
        <taxon>Chlorella</taxon>
    </lineage>
</organism>
<name>A0A9D4TLA6_CHLVU</name>
<evidence type="ECO:0000313" key="2">
    <source>
        <dbReference type="EMBL" id="KAI3428694.1"/>
    </source>
</evidence>
<dbReference type="OrthoDB" id="529273at2759"/>
<dbReference type="Proteomes" id="UP001055712">
    <property type="component" value="Unassembled WGS sequence"/>
</dbReference>
<dbReference type="PANTHER" id="PTHR20961:SF38">
    <property type="entry name" value="PROTEIN O-LINKED-MANNOSE BETA-1,4-N-ACETYLGLUCOSAMINYLTRANSFERASE 2"/>
    <property type="match status" value="1"/>
</dbReference>
<protein>
    <recommendedName>
        <fullName evidence="4">Glycosyltransferase</fullName>
    </recommendedName>
</protein>
<reference evidence="2" key="2">
    <citation type="submission" date="2020-11" db="EMBL/GenBank/DDBJ databases">
        <authorList>
            <person name="Cecchin M."/>
            <person name="Marcolungo L."/>
            <person name="Rossato M."/>
            <person name="Girolomoni L."/>
            <person name="Cosentino E."/>
            <person name="Cuine S."/>
            <person name="Li-Beisson Y."/>
            <person name="Delledonne M."/>
            <person name="Ballottari M."/>
        </authorList>
    </citation>
    <scope>NUCLEOTIDE SEQUENCE</scope>
    <source>
        <strain evidence="2">211/11P</strain>
        <tissue evidence="2">Whole cell</tissue>
    </source>
</reference>
<evidence type="ECO:0008006" key="4">
    <source>
        <dbReference type="Google" id="ProtNLM"/>
    </source>
</evidence>
<sequence>MSSRALLLGLVLAAAATSAGAEKAWSEWYWSPFDADSATATTIHREDDFAIAHNMWFHVQRFFAVLDAADSAEGDGTHTNDTKSEGGAASGDSAAAATEIAFSQNIAVAKLPFANTSAHLHNIKAGMLRGTCLWIDFPFPAFPENMGHWLEALAPVYSCLSNGSWMQAAPEAQGGLGAVIFPNLRREQVEGLSWVMDMLRLTLQPGLEEGAALPRMLFFNELEALNATSWLGFERVLLVHNRYTLPSGRSGFTTPQHAEAFRRAAYAAANVSWGGPAWEARVAPPVITYLMAMNHEPVVNNGEVLTALREVGRSLGLAVRPYSVTPGASFPSFVASMARTGVLVARHGPLLANALFLPPGAVVLELLPYNWEWRGISEIYLNLTRSVGSVHHFAWKANSSEWVMYLEAEDAKYSHWNAEECSSRYCLEAHARAGMVVDTGAVKDLLRDLLPLALKGGSVEQLASRHPWPSSSNVTGGTGLWWDV</sequence>
<feature type="signal peptide" evidence="1">
    <location>
        <begin position="1"/>
        <end position="21"/>
    </location>
</feature>
<dbReference type="AlphaFoldDB" id="A0A9D4TLA6"/>
<dbReference type="InterPro" id="IPR007657">
    <property type="entry name" value="Glycosyltransferase_61"/>
</dbReference>
<accession>A0A9D4TLA6</accession>
<proteinExistence type="predicted"/>
<evidence type="ECO:0000256" key="1">
    <source>
        <dbReference type="SAM" id="SignalP"/>
    </source>
</evidence>
<dbReference type="GO" id="GO:0016757">
    <property type="term" value="F:glycosyltransferase activity"/>
    <property type="evidence" value="ECO:0007669"/>
    <property type="project" value="InterPro"/>
</dbReference>
<keyword evidence="3" id="KW-1185">Reference proteome</keyword>
<reference evidence="2" key="1">
    <citation type="journal article" date="2019" name="Plant J.">
        <title>Chlorella vulgaris genome assembly and annotation reveals the molecular basis for metabolic acclimation to high light conditions.</title>
        <authorList>
            <person name="Cecchin M."/>
            <person name="Marcolungo L."/>
            <person name="Rossato M."/>
            <person name="Girolomoni L."/>
            <person name="Cosentino E."/>
            <person name="Cuine S."/>
            <person name="Li-Beisson Y."/>
            <person name="Delledonne M."/>
            <person name="Ballottari M."/>
        </authorList>
    </citation>
    <scope>NUCLEOTIDE SEQUENCE</scope>
    <source>
        <strain evidence="2">211/11P</strain>
    </source>
</reference>